<dbReference type="SUPFAM" id="SSF53448">
    <property type="entry name" value="Nucleotide-diphospho-sugar transferases"/>
    <property type="match status" value="1"/>
</dbReference>
<dbReference type="InterPro" id="IPR050834">
    <property type="entry name" value="Glycosyltransf_2"/>
</dbReference>
<protein>
    <submittedName>
        <fullName evidence="5">Glycosyltransferase</fullName>
    </submittedName>
</protein>
<organism evidence="5 6">
    <name type="scientific">Falsiroseomonas frigidaquae</name>
    <dbReference type="NCBI Taxonomy" id="487318"/>
    <lineage>
        <taxon>Bacteria</taxon>
        <taxon>Pseudomonadati</taxon>
        <taxon>Pseudomonadota</taxon>
        <taxon>Alphaproteobacteria</taxon>
        <taxon>Acetobacterales</taxon>
        <taxon>Roseomonadaceae</taxon>
        <taxon>Falsiroseomonas</taxon>
    </lineage>
</organism>
<dbReference type="EMBL" id="JAAVTX010000005">
    <property type="protein sequence ID" value="NKE46813.1"/>
    <property type="molecule type" value="Genomic_DNA"/>
</dbReference>
<gene>
    <name evidence="5" type="ORF">HB662_18680</name>
</gene>
<dbReference type="CDD" id="cd00761">
    <property type="entry name" value="Glyco_tranf_GTA_type"/>
    <property type="match status" value="1"/>
</dbReference>
<evidence type="ECO:0000256" key="2">
    <source>
        <dbReference type="ARBA" id="ARBA00022676"/>
    </source>
</evidence>
<dbReference type="Proteomes" id="UP000765160">
    <property type="component" value="Unassembled WGS sequence"/>
</dbReference>
<comment type="caution">
    <text evidence="5">The sequence shown here is derived from an EMBL/GenBank/DDBJ whole genome shotgun (WGS) entry which is preliminary data.</text>
</comment>
<name>A0ABX1F3B7_9PROT</name>
<proteinExistence type="inferred from homology"/>
<evidence type="ECO:0000256" key="1">
    <source>
        <dbReference type="ARBA" id="ARBA00006739"/>
    </source>
</evidence>
<keyword evidence="2" id="KW-0328">Glycosyltransferase</keyword>
<sequence>MQIERIVVHPQPKLSVVIPARNALRWLPGAIASLGASAEIEILVVDDGSQDGTGDYLRGIKAADRRVRPVLTAGLGPAAARNAGLAAAQAPLVAFLDADDRWRRGKIAAQMELHRLHPDLGFSFTDHRRFAEDGTELATGFGRCRMFAARHSMRREGFVLEHDAQAAIYAEPLVATSTVMASTALLRAVGGFNEQLQRSEDWDLWLHLAACAPVGCLPRTFADHLVRAVDPEGGEGLAQRTARRRVAEAYALPVSHLDQEAVLHCRSSHLTLEADGAALAGLRVQAALLRLTAFAQRPSRKMARAAALDLFGIRRLDQHVP</sequence>
<dbReference type="InterPro" id="IPR029044">
    <property type="entry name" value="Nucleotide-diphossugar_trans"/>
</dbReference>
<evidence type="ECO:0000313" key="6">
    <source>
        <dbReference type="Proteomes" id="UP000765160"/>
    </source>
</evidence>
<reference evidence="5 6" key="1">
    <citation type="submission" date="2020-03" db="EMBL/GenBank/DDBJ databases">
        <title>Roseomonas selenitidurans sp. nov. isolated from soil.</title>
        <authorList>
            <person name="Liu H."/>
        </authorList>
    </citation>
    <scope>NUCLEOTIDE SEQUENCE [LARGE SCALE GENOMIC DNA]</scope>
    <source>
        <strain evidence="5 6">JCM 15073</strain>
    </source>
</reference>
<keyword evidence="6" id="KW-1185">Reference proteome</keyword>
<accession>A0ABX1F3B7</accession>
<dbReference type="Gene3D" id="3.90.550.10">
    <property type="entry name" value="Spore Coat Polysaccharide Biosynthesis Protein SpsA, Chain A"/>
    <property type="match status" value="1"/>
</dbReference>
<dbReference type="PANTHER" id="PTHR43685:SF5">
    <property type="entry name" value="GLYCOSYLTRANSFERASE EPSE-RELATED"/>
    <property type="match status" value="1"/>
</dbReference>
<evidence type="ECO:0000313" key="5">
    <source>
        <dbReference type="EMBL" id="NKE46813.1"/>
    </source>
</evidence>
<keyword evidence="3" id="KW-0808">Transferase</keyword>
<feature type="domain" description="Glycosyltransferase 2-like" evidence="4">
    <location>
        <begin position="15"/>
        <end position="119"/>
    </location>
</feature>
<evidence type="ECO:0000256" key="3">
    <source>
        <dbReference type="ARBA" id="ARBA00022679"/>
    </source>
</evidence>
<dbReference type="InterPro" id="IPR001173">
    <property type="entry name" value="Glyco_trans_2-like"/>
</dbReference>
<dbReference type="PANTHER" id="PTHR43685">
    <property type="entry name" value="GLYCOSYLTRANSFERASE"/>
    <property type="match status" value="1"/>
</dbReference>
<dbReference type="RefSeq" id="WP_168051452.1">
    <property type="nucleotide sequence ID" value="NZ_JAATJR010000005.1"/>
</dbReference>
<evidence type="ECO:0000259" key="4">
    <source>
        <dbReference type="Pfam" id="PF00535"/>
    </source>
</evidence>
<comment type="similarity">
    <text evidence="1">Belongs to the glycosyltransferase 2 family.</text>
</comment>
<dbReference type="Pfam" id="PF00535">
    <property type="entry name" value="Glycos_transf_2"/>
    <property type="match status" value="1"/>
</dbReference>